<gene>
    <name evidence="3" type="ORF">PILCRDRAFT_817902</name>
</gene>
<protein>
    <recommendedName>
        <fullName evidence="2">C2 domain-containing protein</fullName>
    </recommendedName>
</protein>
<dbReference type="Gene3D" id="3.40.50.300">
    <property type="entry name" value="P-loop containing nucleotide triphosphate hydrolases"/>
    <property type="match status" value="1"/>
</dbReference>
<dbReference type="EMBL" id="KN832986">
    <property type="protein sequence ID" value="KIM85063.1"/>
    <property type="molecule type" value="Genomic_DNA"/>
</dbReference>
<dbReference type="InParanoid" id="A0A0C3BFI9"/>
<dbReference type="SUPFAM" id="SSF49562">
    <property type="entry name" value="C2 domain (Calcium/lipid-binding domain, CaLB)"/>
    <property type="match status" value="1"/>
</dbReference>
<dbReference type="OrthoDB" id="3267051at2759"/>
<keyword evidence="1" id="KW-0677">Repeat</keyword>
<dbReference type="SMART" id="SM00239">
    <property type="entry name" value="C2"/>
    <property type="match status" value="1"/>
</dbReference>
<dbReference type="PROSITE" id="PS50004">
    <property type="entry name" value="C2"/>
    <property type="match status" value="1"/>
</dbReference>
<keyword evidence="4" id="KW-1185">Reference proteome</keyword>
<evidence type="ECO:0000259" key="2">
    <source>
        <dbReference type="PROSITE" id="PS50004"/>
    </source>
</evidence>
<feature type="domain" description="C2" evidence="2">
    <location>
        <begin position="2"/>
        <end position="122"/>
    </location>
</feature>
<dbReference type="InterPro" id="IPR027417">
    <property type="entry name" value="P-loop_NTPase"/>
</dbReference>
<dbReference type="HOGENOM" id="CLU_000288_6_0_1"/>
<dbReference type="Pfam" id="PF24883">
    <property type="entry name" value="NPHP3_N"/>
    <property type="match status" value="1"/>
</dbReference>
<evidence type="ECO:0000313" key="3">
    <source>
        <dbReference type="EMBL" id="KIM85063.1"/>
    </source>
</evidence>
<dbReference type="SUPFAM" id="SSF52540">
    <property type="entry name" value="P-loop containing nucleoside triphosphate hydrolases"/>
    <property type="match status" value="1"/>
</dbReference>
<dbReference type="AlphaFoldDB" id="A0A0C3BFI9"/>
<reference evidence="4" key="2">
    <citation type="submission" date="2015-01" db="EMBL/GenBank/DDBJ databases">
        <title>Evolutionary Origins and Diversification of the Mycorrhizal Mutualists.</title>
        <authorList>
            <consortium name="DOE Joint Genome Institute"/>
            <consortium name="Mycorrhizal Genomics Consortium"/>
            <person name="Kohler A."/>
            <person name="Kuo A."/>
            <person name="Nagy L.G."/>
            <person name="Floudas D."/>
            <person name="Copeland A."/>
            <person name="Barry K.W."/>
            <person name="Cichocki N."/>
            <person name="Veneault-Fourrey C."/>
            <person name="LaButti K."/>
            <person name="Lindquist E.A."/>
            <person name="Lipzen A."/>
            <person name="Lundell T."/>
            <person name="Morin E."/>
            <person name="Murat C."/>
            <person name="Riley R."/>
            <person name="Ohm R."/>
            <person name="Sun H."/>
            <person name="Tunlid A."/>
            <person name="Henrissat B."/>
            <person name="Grigoriev I.V."/>
            <person name="Hibbett D.S."/>
            <person name="Martin F."/>
        </authorList>
    </citation>
    <scope>NUCLEOTIDE SEQUENCE [LARGE SCALE GENOMIC DNA]</scope>
    <source>
        <strain evidence="4">F 1598</strain>
    </source>
</reference>
<dbReference type="InterPro" id="IPR000008">
    <property type="entry name" value="C2_dom"/>
</dbReference>
<proteinExistence type="predicted"/>
<feature type="non-terminal residue" evidence="3">
    <location>
        <position position="864"/>
    </location>
</feature>
<evidence type="ECO:0000256" key="1">
    <source>
        <dbReference type="ARBA" id="ARBA00022737"/>
    </source>
</evidence>
<evidence type="ECO:0000313" key="4">
    <source>
        <dbReference type="Proteomes" id="UP000054166"/>
    </source>
</evidence>
<dbReference type="Proteomes" id="UP000054166">
    <property type="component" value="Unassembled WGS sequence"/>
</dbReference>
<name>A0A0C3BFI9_PILCF</name>
<reference evidence="3 4" key="1">
    <citation type="submission" date="2014-04" db="EMBL/GenBank/DDBJ databases">
        <authorList>
            <consortium name="DOE Joint Genome Institute"/>
            <person name="Kuo A."/>
            <person name="Tarkka M."/>
            <person name="Buscot F."/>
            <person name="Kohler A."/>
            <person name="Nagy L.G."/>
            <person name="Floudas D."/>
            <person name="Copeland A."/>
            <person name="Barry K.W."/>
            <person name="Cichocki N."/>
            <person name="Veneault-Fourrey C."/>
            <person name="LaButti K."/>
            <person name="Lindquist E.A."/>
            <person name="Lipzen A."/>
            <person name="Lundell T."/>
            <person name="Morin E."/>
            <person name="Murat C."/>
            <person name="Sun H."/>
            <person name="Tunlid A."/>
            <person name="Henrissat B."/>
            <person name="Grigoriev I.V."/>
            <person name="Hibbett D.S."/>
            <person name="Martin F."/>
            <person name="Nordberg H.P."/>
            <person name="Cantor M.N."/>
            <person name="Hua S.X."/>
        </authorList>
    </citation>
    <scope>NUCLEOTIDE SEQUENCE [LARGE SCALE GENOMIC DNA]</scope>
    <source>
        <strain evidence="3 4">F 1598</strain>
    </source>
</reference>
<sequence>MSTGASNVPAVVSESPSATIIVNVKDIKGRNLPNSGFFKRLDKFYVELVIDGQLKHTKSHTVKGNAASWTESFYFDALGSSVLECRVHTKCKIGSNNFIGGTKDTVDSLLTEGAAGVVTRELCKFDVAHGNPCKTQTIIEFTIAAVPKASDAGVLNMEEAITQQRDVLDSMIPAPSLVTPIQETVDTSATWGPLLQKIKLFTELVDSIAEIHPYAKMAWSILSATHKTIIAQADRDDCMVHLVQVMDDVYSFVKEAEPMKKIESHRRIVALMAQQTTECAYFIRDYAMNKSFWKRALKNSFMSDVDSKIKQYEDRLKELKMAFQDRAILQTGITVSRMMDTLQSFALDFNLSDMPYAKGARFDPDKGCLPGTREAIIDEITQWINSPDGDNVSQIFFLSGVAGSGKSAIAHTIAHLFDRQMRLGSSYCFDRVDQVNHRPSNLLSTISLNIADLDQNWKMCLCNIIKGNLTEQFNKFILEPARALTTVGPIVIVIDAMDESAEEVSRKPLLDVLAKGILDLPSNFRFLITVHPERDIVNAFSGNQHIFYKHMNTIDKASNHADIALFIESQLSGVYSLESEWPNKHWCRMLIESSDGLFQWASTACRAIKETKGGLRPTERLSRFVSSGRGLDALYIEVLHQVFDAEDDIVMSRFRSVMGAILVTRIPLCMSTHSELSVNQPHIPIRALHASFFDFLTDPSHSKSYYVDPSYHHRTLTLSSLRIMKSGLRFNICGLKTSHIQNTDVPGLNTRVEKAIAQHLSYACIFWADHLIVTGYDAEILNEIINFFQCQLLYWLECLSLMKRVNVASRMLYLILDWHQCTNDDVASFAKDAAKLISVFGSAISQSTPHIYLLALSFAPEASR</sequence>
<dbReference type="PANTHER" id="PTHR10039">
    <property type="entry name" value="AMELOGENIN"/>
    <property type="match status" value="1"/>
</dbReference>
<dbReference type="PANTHER" id="PTHR10039:SF17">
    <property type="entry name" value="FUNGAL STAND N-TERMINAL GOODBYE DOMAIN-CONTAINING PROTEIN-RELATED"/>
    <property type="match status" value="1"/>
</dbReference>
<dbReference type="InterPro" id="IPR035892">
    <property type="entry name" value="C2_domain_sf"/>
</dbReference>
<organism evidence="3 4">
    <name type="scientific">Piloderma croceum (strain F 1598)</name>
    <dbReference type="NCBI Taxonomy" id="765440"/>
    <lineage>
        <taxon>Eukaryota</taxon>
        <taxon>Fungi</taxon>
        <taxon>Dikarya</taxon>
        <taxon>Basidiomycota</taxon>
        <taxon>Agaricomycotina</taxon>
        <taxon>Agaricomycetes</taxon>
        <taxon>Agaricomycetidae</taxon>
        <taxon>Atheliales</taxon>
        <taxon>Atheliaceae</taxon>
        <taxon>Piloderma</taxon>
    </lineage>
</organism>
<dbReference type="STRING" id="765440.A0A0C3BFI9"/>
<accession>A0A0C3BFI9</accession>
<dbReference type="InterPro" id="IPR056884">
    <property type="entry name" value="NPHP3-like_N"/>
</dbReference>
<dbReference type="Gene3D" id="2.60.40.150">
    <property type="entry name" value="C2 domain"/>
    <property type="match status" value="1"/>
</dbReference>
<dbReference type="Pfam" id="PF00168">
    <property type="entry name" value="C2"/>
    <property type="match status" value="1"/>
</dbReference>